<dbReference type="InterPro" id="IPR004155">
    <property type="entry name" value="PBS_lyase_HEAT"/>
</dbReference>
<dbReference type="GO" id="GO:0016491">
    <property type="term" value="F:oxidoreductase activity"/>
    <property type="evidence" value="ECO:0007669"/>
    <property type="project" value="TreeGrafter"/>
</dbReference>
<reference evidence="1" key="1">
    <citation type="journal article" date="2015" name="Nature">
        <title>Complex archaea that bridge the gap between prokaryotes and eukaryotes.</title>
        <authorList>
            <person name="Spang A."/>
            <person name="Saw J.H."/>
            <person name="Jorgensen S.L."/>
            <person name="Zaremba-Niedzwiedzka K."/>
            <person name="Martijn J."/>
            <person name="Lind A.E."/>
            <person name="van Eijk R."/>
            <person name="Schleper C."/>
            <person name="Guy L."/>
            <person name="Ettema T.J."/>
        </authorList>
    </citation>
    <scope>NUCLEOTIDE SEQUENCE</scope>
</reference>
<dbReference type="Pfam" id="PF13646">
    <property type="entry name" value="HEAT_2"/>
    <property type="match status" value="1"/>
</dbReference>
<gene>
    <name evidence="1" type="ORF">LCGC14_1702710</name>
</gene>
<dbReference type="SUPFAM" id="SSF48371">
    <property type="entry name" value="ARM repeat"/>
    <property type="match status" value="1"/>
</dbReference>
<dbReference type="InterPro" id="IPR016024">
    <property type="entry name" value="ARM-type_fold"/>
</dbReference>
<accession>A0A0F9JXY6</accession>
<protein>
    <recommendedName>
        <fullName evidence="2">HEAT repeat domain-containing protein</fullName>
    </recommendedName>
</protein>
<dbReference type="Gene3D" id="1.25.10.10">
    <property type="entry name" value="Leucine-rich Repeat Variant"/>
    <property type="match status" value="1"/>
</dbReference>
<organism evidence="1">
    <name type="scientific">marine sediment metagenome</name>
    <dbReference type="NCBI Taxonomy" id="412755"/>
    <lineage>
        <taxon>unclassified sequences</taxon>
        <taxon>metagenomes</taxon>
        <taxon>ecological metagenomes</taxon>
    </lineage>
</organism>
<feature type="non-terminal residue" evidence="1">
    <location>
        <position position="1"/>
    </location>
</feature>
<dbReference type="InterPro" id="IPR011989">
    <property type="entry name" value="ARM-like"/>
</dbReference>
<dbReference type="AlphaFoldDB" id="A0A0F9JXY6"/>
<proteinExistence type="predicted"/>
<comment type="caution">
    <text evidence="1">The sequence shown here is derived from an EMBL/GenBank/DDBJ whole genome shotgun (WGS) entry which is preliminary data.</text>
</comment>
<name>A0A0F9JXY6_9ZZZZ</name>
<dbReference type="EMBL" id="LAZR01015068">
    <property type="protein sequence ID" value="KKM14778.1"/>
    <property type="molecule type" value="Genomic_DNA"/>
</dbReference>
<evidence type="ECO:0000313" key="1">
    <source>
        <dbReference type="EMBL" id="KKM14778.1"/>
    </source>
</evidence>
<dbReference type="PANTHER" id="PTHR12697:SF5">
    <property type="entry name" value="DEOXYHYPUSINE HYDROXYLASE"/>
    <property type="match status" value="1"/>
</dbReference>
<evidence type="ECO:0008006" key="2">
    <source>
        <dbReference type="Google" id="ProtNLM"/>
    </source>
</evidence>
<dbReference type="PANTHER" id="PTHR12697">
    <property type="entry name" value="PBS LYASE HEAT-LIKE PROTEIN"/>
    <property type="match status" value="1"/>
</dbReference>
<sequence length="235" mass="26820">IEALGEIGDLSTVPELINILDIEDISFEYTDLDMKLYILDAIKKIFLNNPSPSYDFLYSALETDNITVRESIAFILGEIGKEEFIDPLVGLLKATMNLDVRKNTIIALGKIGNLKSLEDLVQIIEDKNSYWLIKKVAIDAIYNTVQKNWYRVREGEKDIIILLNKNIARLIDHLGAYKDENFRVKLGLIKLLENYGGKQALSSLLKRVNDFHRVVRIYASNAIKKIEEMLEAENS</sequence>
<dbReference type="SMART" id="SM00567">
    <property type="entry name" value="EZ_HEAT"/>
    <property type="match status" value="2"/>
</dbReference>